<feature type="region of interest" description="Disordered" evidence="1">
    <location>
        <begin position="116"/>
        <end position="153"/>
    </location>
</feature>
<keyword evidence="2" id="KW-0812">Transmembrane</keyword>
<evidence type="ECO:0000313" key="3">
    <source>
        <dbReference type="EMBL" id="ASS37309.1"/>
    </source>
</evidence>
<keyword evidence="2" id="KW-0472">Membrane</keyword>
<protein>
    <recommendedName>
        <fullName evidence="5">Gram-positive cocci surface proteins LPxTG domain-containing protein</fullName>
    </recommendedName>
</protein>
<keyword evidence="2" id="KW-1133">Transmembrane helix</keyword>
<evidence type="ECO:0000256" key="2">
    <source>
        <dbReference type="SAM" id="Phobius"/>
    </source>
</evidence>
<dbReference type="RefSeq" id="WP_094233533.1">
    <property type="nucleotide sequence ID" value="NZ_CP016199.1"/>
</dbReference>
<keyword evidence="4" id="KW-1185">Reference proteome</keyword>
<accession>A0A223AQV4</accession>
<sequence length="182" mass="19612">MMNTMSIYNNVIEYGEIPDAEYYIANGDSLKWNGEDETFTIVVKEKTNDEDTYDNFSHVTVDGVLVSVDNYTVTKGSAKIAFKKDYIKTLASCNHTAKIFFRNGAVENSFTNAGSKPSAGTGVITKPGRAGNPGIPGAAKKDPVYRGATKTGESSNSFADIMVLLLSGSAIAGISVYRRKRA</sequence>
<name>A0A223AQV4_9FIRM</name>
<evidence type="ECO:0000256" key="1">
    <source>
        <dbReference type="SAM" id="MobiDB-lite"/>
    </source>
</evidence>
<dbReference type="Proteomes" id="UP000214689">
    <property type="component" value="Chromosome"/>
</dbReference>
<gene>
    <name evidence="3" type="ORF">AXF17_01705</name>
</gene>
<evidence type="ECO:0000313" key="4">
    <source>
        <dbReference type="Proteomes" id="UP000214689"/>
    </source>
</evidence>
<feature type="transmembrane region" description="Helical" evidence="2">
    <location>
        <begin position="158"/>
        <end position="177"/>
    </location>
</feature>
<organism evidence="3 4">
    <name type="scientific">Mogibacterium pumilum</name>
    <dbReference type="NCBI Taxonomy" id="86332"/>
    <lineage>
        <taxon>Bacteria</taxon>
        <taxon>Bacillati</taxon>
        <taxon>Bacillota</taxon>
        <taxon>Clostridia</taxon>
        <taxon>Peptostreptococcales</taxon>
        <taxon>Anaerovoracaceae</taxon>
        <taxon>Mogibacterium</taxon>
    </lineage>
</organism>
<reference evidence="4" key="1">
    <citation type="submission" date="2016-05" db="EMBL/GenBank/DDBJ databases">
        <authorList>
            <person name="Holder M.E."/>
            <person name="Ajami N.J."/>
            <person name="Petrosino J.F."/>
        </authorList>
    </citation>
    <scope>NUCLEOTIDE SEQUENCE [LARGE SCALE GENOMIC DNA]</scope>
    <source>
        <strain evidence="4">ATCC 700696</strain>
    </source>
</reference>
<evidence type="ECO:0008006" key="5">
    <source>
        <dbReference type="Google" id="ProtNLM"/>
    </source>
</evidence>
<dbReference type="AlphaFoldDB" id="A0A223AQV4"/>
<dbReference type="EMBL" id="CP016199">
    <property type="protein sequence ID" value="ASS37309.1"/>
    <property type="molecule type" value="Genomic_DNA"/>
</dbReference>
<proteinExistence type="predicted"/>